<dbReference type="InParanoid" id="A0A200QMT8"/>
<dbReference type="Proteomes" id="UP000195402">
    <property type="component" value="Unassembled WGS sequence"/>
</dbReference>
<protein>
    <recommendedName>
        <fullName evidence="3">FBD domain</fullName>
    </recommendedName>
</protein>
<sequence length="279" mass="31840">MLMLKNLTLESLMLRENGLDKVKEFFPSLRVLNLISVGGLIGPKIHLLHLKTCQWCIFDDQPSLTIQTPMLMDLELKFGEIQTLILKAPLLSALYLSMTKASEVFEVEEFNNLKSLHIESRDLCNLIKLFPECNIVEKLVLDSPNWVDLRPTVKENVSFEKLMSKFPNVSDLSLRPGAWVKLEKSFLGGGLEAVNGWKTLKQLMAHLVVYDVETTRHFISSILERFPTLSEMKMLVHRGVASDVRSHLISSCMADCPRIKWRWGKWSLGQNDTWVSDGI</sequence>
<dbReference type="SUPFAM" id="SSF52047">
    <property type="entry name" value="RNI-like"/>
    <property type="match status" value="1"/>
</dbReference>
<dbReference type="OrthoDB" id="2242903at2759"/>
<evidence type="ECO:0000313" key="2">
    <source>
        <dbReference type="Proteomes" id="UP000195402"/>
    </source>
</evidence>
<organism evidence="1 2">
    <name type="scientific">Macleaya cordata</name>
    <name type="common">Five-seeded plume-poppy</name>
    <name type="synonym">Bocconia cordata</name>
    <dbReference type="NCBI Taxonomy" id="56857"/>
    <lineage>
        <taxon>Eukaryota</taxon>
        <taxon>Viridiplantae</taxon>
        <taxon>Streptophyta</taxon>
        <taxon>Embryophyta</taxon>
        <taxon>Tracheophyta</taxon>
        <taxon>Spermatophyta</taxon>
        <taxon>Magnoliopsida</taxon>
        <taxon>Ranunculales</taxon>
        <taxon>Papaveraceae</taxon>
        <taxon>Papaveroideae</taxon>
        <taxon>Macleaya</taxon>
    </lineage>
</organism>
<gene>
    <name evidence="1" type="ORF">BVC80_41g48</name>
</gene>
<reference evidence="1 2" key="1">
    <citation type="journal article" date="2017" name="Mol. Plant">
        <title>The Genome of Medicinal Plant Macleaya cordata Provides New Insights into Benzylisoquinoline Alkaloids Metabolism.</title>
        <authorList>
            <person name="Liu X."/>
            <person name="Liu Y."/>
            <person name="Huang P."/>
            <person name="Ma Y."/>
            <person name="Qing Z."/>
            <person name="Tang Q."/>
            <person name="Cao H."/>
            <person name="Cheng P."/>
            <person name="Zheng Y."/>
            <person name="Yuan Z."/>
            <person name="Zhou Y."/>
            <person name="Liu J."/>
            <person name="Tang Z."/>
            <person name="Zhuo Y."/>
            <person name="Zhang Y."/>
            <person name="Yu L."/>
            <person name="Huang J."/>
            <person name="Yang P."/>
            <person name="Peng Q."/>
            <person name="Zhang J."/>
            <person name="Jiang W."/>
            <person name="Zhang Z."/>
            <person name="Lin K."/>
            <person name="Ro D.K."/>
            <person name="Chen X."/>
            <person name="Xiong X."/>
            <person name="Shang Y."/>
            <person name="Huang S."/>
            <person name="Zeng J."/>
        </authorList>
    </citation>
    <scope>NUCLEOTIDE SEQUENCE [LARGE SCALE GENOMIC DNA]</scope>
    <source>
        <strain evidence="2">cv. BLH2017</strain>
        <tissue evidence="1">Root</tissue>
    </source>
</reference>
<name>A0A200QMT8_MACCD</name>
<dbReference type="OMA" id="LISACCH"/>
<evidence type="ECO:0008006" key="3">
    <source>
        <dbReference type="Google" id="ProtNLM"/>
    </source>
</evidence>
<dbReference type="AlphaFoldDB" id="A0A200QMT8"/>
<evidence type="ECO:0000313" key="1">
    <source>
        <dbReference type="EMBL" id="OVA11755.1"/>
    </source>
</evidence>
<dbReference type="InterPro" id="IPR032675">
    <property type="entry name" value="LRR_dom_sf"/>
</dbReference>
<dbReference type="Gene3D" id="3.80.10.10">
    <property type="entry name" value="Ribonuclease Inhibitor"/>
    <property type="match status" value="1"/>
</dbReference>
<comment type="caution">
    <text evidence="1">The sequence shown here is derived from an EMBL/GenBank/DDBJ whole genome shotgun (WGS) entry which is preliminary data.</text>
</comment>
<keyword evidence="2" id="KW-1185">Reference proteome</keyword>
<proteinExistence type="predicted"/>
<accession>A0A200QMT8</accession>
<dbReference type="EMBL" id="MVGT01001547">
    <property type="protein sequence ID" value="OVA11755.1"/>
    <property type="molecule type" value="Genomic_DNA"/>
</dbReference>